<gene>
    <name evidence="1" type="ORF">BCR33DRAFT_719630</name>
</gene>
<dbReference type="Proteomes" id="UP000193642">
    <property type="component" value="Unassembled WGS sequence"/>
</dbReference>
<organism evidence="1 2">
    <name type="scientific">Rhizoclosmatium globosum</name>
    <dbReference type="NCBI Taxonomy" id="329046"/>
    <lineage>
        <taxon>Eukaryota</taxon>
        <taxon>Fungi</taxon>
        <taxon>Fungi incertae sedis</taxon>
        <taxon>Chytridiomycota</taxon>
        <taxon>Chytridiomycota incertae sedis</taxon>
        <taxon>Chytridiomycetes</taxon>
        <taxon>Chytridiales</taxon>
        <taxon>Chytriomycetaceae</taxon>
        <taxon>Rhizoclosmatium</taxon>
    </lineage>
</organism>
<evidence type="ECO:0008006" key="3">
    <source>
        <dbReference type="Google" id="ProtNLM"/>
    </source>
</evidence>
<protein>
    <recommendedName>
        <fullName evidence="3">Glycosyltransferase family 1 protein</fullName>
    </recommendedName>
</protein>
<name>A0A1Y2BZX4_9FUNG</name>
<dbReference type="OrthoDB" id="543916at2759"/>
<sequence>MTNRFDWEILNPAPYYRNLRAILMNPGLSNRVVWVANNPFEAFYLEEKLGIPSLSERVSVIHPLGLSGVDFTYPDSLPPPSKSHFAIRAFYCGRIHSLLAKKIPLTIIPVASHYGGPQALVKFKGYIDFPYQYSTMKLYENLASNVDVFIPTPRLLEELIKKDTHCSSWISIPTVKDLSKKHLLTPAPTFPPWSALFDFYNPLFAPYIHYFDTLEELSVISSVEKKGGKEFYADYRREILQKWRRVLEQVHRRTSS</sequence>
<evidence type="ECO:0000313" key="1">
    <source>
        <dbReference type="EMBL" id="ORY40276.1"/>
    </source>
</evidence>
<comment type="caution">
    <text evidence="1">The sequence shown here is derived from an EMBL/GenBank/DDBJ whole genome shotgun (WGS) entry which is preliminary data.</text>
</comment>
<keyword evidence="2" id="KW-1185">Reference proteome</keyword>
<dbReference type="EMBL" id="MCGO01000036">
    <property type="protein sequence ID" value="ORY40276.1"/>
    <property type="molecule type" value="Genomic_DNA"/>
</dbReference>
<reference evidence="1 2" key="1">
    <citation type="submission" date="2016-07" db="EMBL/GenBank/DDBJ databases">
        <title>Pervasive Adenine N6-methylation of Active Genes in Fungi.</title>
        <authorList>
            <consortium name="DOE Joint Genome Institute"/>
            <person name="Mondo S.J."/>
            <person name="Dannebaum R.O."/>
            <person name="Kuo R.C."/>
            <person name="Labutti K."/>
            <person name="Haridas S."/>
            <person name="Kuo A."/>
            <person name="Salamov A."/>
            <person name="Ahrendt S.R."/>
            <person name="Lipzen A."/>
            <person name="Sullivan W."/>
            <person name="Andreopoulos W.B."/>
            <person name="Clum A."/>
            <person name="Lindquist E."/>
            <person name="Daum C."/>
            <person name="Ramamoorthy G.K."/>
            <person name="Gryganskyi A."/>
            <person name="Culley D."/>
            <person name="Magnuson J.K."/>
            <person name="James T.Y."/>
            <person name="O'Malley M.A."/>
            <person name="Stajich J.E."/>
            <person name="Spatafora J.W."/>
            <person name="Visel A."/>
            <person name="Grigoriev I.V."/>
        </authorList>
    </citation>
    <scope>NUCLEOTIDE SEQUENCE [LARGE SCALE GENOMIC DNA]</scope>
    <source>
        <strain evidence="1 2">JEL800</strain>
    </source>
</reference>
<accession>A0A1Y2BZX4</accession>
<evidence type="ECO:0000313" key="2">
    <source>
        <dbReference type="Proteomes" id="UP000193642"/>
    </source>
</evidence>
<proteinExistence type="predicted"/>
<dbReference type="AlphaFoldDB" id="A0A1Y2BZX4"/>